<organism evidence="1 2">
    <name type="scientific">Paenibacillus lautus</name>
    <name type="common">Bacillus lautus</name>
    <dbReference type="NCBI Taxonomy" id="1401"/>
    <lineage>
        <taxon>Bacteria</taxon>
        <taxon>Bacillati</taxon>
        <taxon>Bacillota</taxon>
        <taxon>Bacilli</taxon>
        <taxon>Bacillales</taxon>
        <taxon>Paenibacillaceae</taxon>
        <taxon>Paenibacillus</taxon>
    </lineage>
</organism>
<dbReference type="PANTHER" id="PTHR34351">
    <property type="entry name" value="SLR1927 PROTEIN-RELATED"/>
    <property type="match status" value="1"/>
</dbReference>
<name>A0A385TY77_PAELA</name>
<proteinExistence type="predicted"/>
<evidence type="ECO:0000313" key="2">
    <source>
        <dbReference type="Proteomes" id="UP000266552"/>
    </source>
</evidence>
<reference evidence="1 2" key="1">
    <citation type="submission" date="2018-09" db="EMBL/GenBank/DDBJ databases">
        <title>Genome Sequence of Paenibacillus lautus Strain E7593-69, Azo Dye-Degrading Bacteria, Isolated from Commercial Tattoo Inks.</title>
        <authorList>
            <person name="Nho S.W."/>
            <person name="Kim S.-J."/>
            <person name="Kweon O."/>
            <person name="Cerniglia C.E."/>
        </authorList>
    </citation>
    <scope>NUCLEOTIDE SEQUENCE [LARGE SCALE GENOMIC DNA]</scope>
    <source>
        <strain evidence="1 2">E7593-69</strain>
    </source>
</reference>
<gene>
    <name evidence="1" type="ORF">D5F53_25090</name>
</gene>
<dbReference type="EMBL" id="CP032412">
    <property type="protein sequence ID" value="AYB47928.1"/>
    <property type="molecule type" value="Genomic_DNA"/>
</dbReference>
<protein>
    <submittedName>
        <fullName evidence="1">DUF58 domain-containing protein</fullName>
    </submittedName>
</protein>
<sequence length="359" mass="40056">MTVQVTYHCILPLPWLIITDRIGSRTYHKLLFPGMRRRLAYTYRLNQVPRGVWSSIYSEVEWGDLFGWFRTNRSLLSDSGGLIVLPKPAAWPVAQMPMHGSDMDVEDERVRFHVWNEMRGSGVRDYVPGDPMNRIHWKNSAKLGRLQSFMPHEGFGAKQGVVLDTSLQGYEGHEALKPQAVFEEAVSAAAGMVSRLIRYRIPYQLCMDGTDIEGPSIGRKGGSKEQPDSLVPLASVQLTGNDAMRDRRFEQSFNSPQKNTDWAIITGYFHQGAADTGISLLNAGCRKVTIYCTQSVSRLKSAESTSAAPSENQAHPPWAREFFGKGGKLVYLHGNLEVGAEYSIRIGGAVHDRTGQLAR</sequence>
<dbReference type="AlphaFoldDB" id="A0A385TY77"/>
<accession>A0A385TY77</accession>
<keyword evidence="2" id="KW-1185">Reference proteome</keyword>
<dbReference type="KEGG" id="plw:D5F53_25090"/>
<dbReference type="Proteomes" id="UP000266552">
    <property type="component" value="Chromosome"/>
</dbReference>
<dbReference type="PANTHER" id="PTHR34351:SF2">
    <property type="entry name" value="DUF58 DOMAIN-CONTAINING PROTEIN"/>
    <property type="match status" value="1"/>
</dbReference>
<evidence type="ECO:0000313" key="1">
    <source>
        <dbReference type="EMBL" id="AYB47928.1"/>
    </source>
</evidence>